<dbReference type="Proteomes" id="UP000078561">
    <property type="component" value="Unassembled WGS sequence"/>
</dbReference>
<keyword evidence="6 8" id="KW-1133">Transmembrane helix</keyword>
<name>A0A168QES6_ABSGL</name>
<reference evidence="10" key="1">
    <citation type="submission" date="2016-04" db="EMBL/GenBank/DDBJ databases">
        <authorList>
            <person name="Evans L.H."/>
            <person name="Alamgir A."/>
            <person name="Owens N."/>
            <person name="Weber N.D."/>
            <person name="Virtaneva K."/>
            <person name="Barbian K."/>
            <person name="Babar A."/>
            <person name="Rosenke K."/>
        </authorList>
    </citation>
    <scope>NUCLEOTIDE SEQUENCE [LARGE SCALE GENOMIC DNA]</scope>
    <source>
        <strain evidence="10">CBS 101.48</strain>
    </source>
</reference>
<keyword evidence="11" id="KW-1185">Reference proteome</keyword>
<evidence type="ECO:0000256" key="2">
    <source>
        <dbReference type="ARBA" id="ARBA00005179"/>
    </source>
</evidence>
<evidence type="ECO:0000313" key="11">
    <source>
        <dbReference type="Proteomes" id="UP000078561"/>
    </source>
</evidence>
<dbReference type="AlphaFoldDB" id="A0A168QES6"/>
<evidence type="ECO:0000256" key="4">
    <source>
        <dbReference type="ARBA" id="ARBA00022679"/>
    </source>
</evidence>
<evidence type="ECO:0000256" key="5">
    <source>
        <dbReference type="ARBA" id="ARBA00022692"/>
    </source>
</evidence>
<dbReference type="GO" id="GO:0016020">
    <property type="term" value="C:membrane"/>
    <property type="evidence" value="ECO:0007669"/>
    <property type="project" value="UniProtKB-SubCell"/>
</dbReference>
<protein>
    <recommendedName>
        <fullName evidence="9">Wax synthase domain-containing protein</fullName>
    </recommendedName>
</protein>
<keyword evidence="5 8" id="KW-0812">Transmembrane</keyword>
<evidence type="ECO:0000256" key="1">
    <source>
        <dbReference type="ARBA" id="ARBA00004141"/>
    </source>
</evidence>
<gene>
    <name evidence="10" type="primary">ABSGL_10372.1 scaffold 11921</name>
</gene>
<feature type="transmembrane region" description="Helical" evidence="8">
    <location>
        <begin position="16"/>
        <end position="35"/>
    </location>
</feature>
<proteinExistence type="inferred from homology"/>
<sequence>MDPFVFYTLPTPIVLSPWRLFVLYSIILVIDYVILRHPRRTTTVVWLVALAHCVIPLSVVSSSQPLNIFFTAAPIYLASFTGHCDRHTLASPQRWVYALATDLVDPEQGGRVRLHGLAKMCRGAFKLSLLFTVLEPLWGAMGISPSVETLTLPWYHPWTLVYNLLLGITAYCLLGTVDVFLGLEQAVAGVRFMDLFEAPILASSPRDFWSRRWNRVVRRQFHGQVFMPKENNKEKRNLQPRGGFWGSRNGRGLIVFMLSGVLHELILWSNSREITLENFAFFTLHGVAVMVEANVTRHRPRPSNTLGLWGCRVAFLLFMTLTARLFVAPFLRHDFWTPLPLGFQKVPIPA</sequence>
<comment type="subcellular location">
    <subcellularLocation>
        <location evidence="1">Membrane</location>
        <topology evidence="1">Multi-pass membrane protein</topology>
    </subcellularLocation>
</comment>
<feature type="transmembrane region" description="Helical" evidence="8">
    <location>
        <begin position="42"/>
        <end position="60"/>
    </location>
</feature>
<dbReference type="GO" id="GO:0006629">
    <property type="term" value="P:lipid metabolic process"/>
    <property type="evidence" value="ECO:0007669"/>
    <property type="project" value="InterPro"/>
</dbReference>
<dbReference type="GO" id="GO:0008374">
    <property type="term" value="F:O-acyltransferase activity"/>
    <property type="evidence" value="ECO:0007669"/>
    <property type="project" value="InterPro"/>
</dbReference>
<dbReference type="OMA" id="FHELIIM"/>
<evidence type="ECO:0000256" key="7">
    <source>
        <dbReference type="ARBA" id="ARBA00023136"/>
    </source>
</evidence>
<feature type="transmembrane region" description="Helical" evidence="8">
    <location>
        <begin position="307"/>
        <end position="331"/>
    </location>
</feature>
<keyword evidence="7 8" id="KW-0472">Membrane</keyword>
<dbReference type="Pfam" id="PF13813">
    <property type="entry name" value="MBOAT_2"/>
    <property type="match status" value="1"/>
</dbReference>
<organism evidence="10">
    <name type="scientific">Absidia glauca</name>
    <name type="common">Pin mould</name>
    <dbReference type="NCBI Taxonomy" id="4829"/>
    <lineage>
        <taxon>Eukaryota</taxon>
        <taxon>Fungi</taxon>
        <taxon>Fungi incertae sedis</taxon>
        <taxon>Mucoromycota</taxon>
        <taxon>Mucoromycotina</taxon>
        <taxon>Mucoromycetes</taxon>
        <taxon>Mucorales</taxon>
        <taxon>Cunninghamellaceae</taxon>
        <taxon>Absidia</taxon>
    </lineage>
</organism>
<evidence type="ECO:0000313" key="10">
    <source>
        <dbReference type="EMBL" id="SAM04508.1"/>
    </source>
</evidence>
<keyword evidence="4" id="KW-0808">Transferase</keyword>
<feature type="transmembrane region" description="Helical" evidence="8">
    <location>
        <begin position="161"/>
        <end position="183"/>
    </location>
</feature>
<dbReference type="PANTHER" id="PTHR31595:SF57">
    <property type="entry name" value="OS04G0481900 PROTEIN"/>
    <property type="match status" value="1"/>
</dbReference>
<comment type="similarity">
    <text evidence="3">Belongs to the wax synthase family.</text>
</comment>
<dbReference type="OrthoDB" id="1077582at2759"/>
<dbReference type="EMBL" id="LT554386">
    <property type="protein sequence ID" value="SAM04508.1"/>
    <property type="molecule type" value="Genomic_DNA"/>
</dbReference>
<feature type="domain" description="Wax synthase" evidence="9">
    <location>
        <begin position="194"/>
        <end position="283"/>
    </location>
</feature>
<evidence type="ECO:0000256" key="3">
    <source>
        <dbReference type="ARBA" id="ARBA00007282"/>
    </source>
</evidence>
<evidence type="ECO:0000256" key="6">
    <source>
        <dbReference type="ARBA" id="ARBA00022989"/>
    </source>
</evidence>
<dbReference type="InterPro" id="IPR044851">
    <property type="entry name" value="Wax_synthase"/>
</dbReference>
<dbReference type="InterPro" id="IPR032805">
    <property type="entry name" value="Wax_synthase_dom"/>
</dbReference>
<dbReference type="PANTHER" id="PTHR31595">
    <property type="entry name" value="LONG-CHAIN-ALCOHOL O-FATTY-ACYLTRANSFERASE 3-RELATED"/>
    <property type="match status" value="1"/>
</dbReference>
<evidence type="ECO:0000256" key="8">
    <source>
        <dbReference type="SAM" id="Phobius"/>
    </source>
</evidence>
<accession>A0A168QES6</accession>
<comment type="pathway">
    <text evidence="2">Secondary metabolite biosynthesis.</text>
</comment>
<evidence type="ECO:0000259" key="9">
    <source>
        <dbReference type="Pfam" id="PF13813"/>
    </source>
</evidence>
<dbReference type="InParanoid" id="A0A168QES6"/>